<evidence type="ECO:0000313" key="4">
    <source>
        <dbReference type="Proteomes" id="UP000078550"/>
    </source>
</evidence>
<dbReference type="EMBL" id="FLRD01000010">
    <property type="protein sequence ID" value="SBT30963.1"/>
    <property type="molecule type" value="Genomic_DNA"/>
</dbReference>
<dbReference type="AlphaFoldDB" id="A0A1A8YJ48"/>
<dbReference type="Proteomes" id="UP000078550">
    <property type="component" value="Unassembled WGS sequence"/>
</dbReference>
<proteinExistence type="predicted"/>
<name>A0A1A8YJ48_PLAOA</name>
<accession>A0A1A8YJ48</accession>
<reference evidence="4 5" key="2">
    <citation type="submission" date="2016-05" db="EMBL/GenBank/DDBJ databases">
        <authorList>
            <person name="Naeem Raeece"/>
        </authorList>
    </citation>
    <scope>NUCLEOTIDE SEQUENCE [LARGE SCALE GENOMIC DNA]</scope>
</reference>
<dbReference type="Proteomes" id="UP000078555">
    <property type="component" value="Unassembled WGS sequence"/>
</dbReference>
<feature type="compositionally biased region" description="Basic and acidic residues" evidence="1">
    <location>
        <begin position="75"/>
        <end position="94"/>
    </location>
</feature>
<keyword evidence="5" id="KW-1185">Reference proteome</keyword>
<feature type="region of interest" description="Disordered" evidence="1">
    <location>
        <begin position="73"/>
        <end position="98"/>
    </location>
</feature>
<gene>
    <name evidence="2" type="ORF">POVWA1_004760</name>
    <name evidence="3" type="ORF">POVWA2_004820</name>
</gene>
<evidence type="ECO:0000313" key="3">
    <source>
        <dbReference type="EMBL" id="SBT31559.1"/>
    </source>
</evidence>
<protein>
    <submittedName>
        <fullName evidence="3">Uncharacterized protein</fullName>
    </submittedName>
</protein>
<evidence type="ECO:0000313" key="5">
    <source>
        <dbReference type="Proteomes" id="UP000078555"/>
    </source>
</evidence>
<reference evidence="3" key="1">
    <citation type="submission" date="2016-05" db="EMBL/GenBank/DDBJ databases">
        <authorList>
            <person name="Lavstsen T."/>
            <person name="Jespersen J.S."/>
        </authorList>
    </citation>
    <scope>NUCLEOTIDE SEQUENCE [LARGE SCALE GENOMIC DNA]</scope>
</reference>
<organism evidence="3 4">
    <name type="scientific">Plasmodium ovale wallikeri</name>
    <dbReference type="NCBI Taxonomy" id="864142"/>
    <lineage>
        <taxon>Eukaryota</taxon>
        <taxon>Sar</taxon>
        <taxon>Alveolata</taxon>
        <taxon>Apicomplexa</taxon>
        <taxon>Aconoidasida</taxon>
        <taxon>Haemosporida</taxon>
        <taxon>Plasmodiidae</taxon>
        <taxon>Plasmodium</taxon>
        <taxon>Plasmodium (Plasmodium)</taxon>
    </lineage>
</organism>
<evidence type="ECO:0000256" key="1">
    <source>
        <dbReference type="SAM" id="MobiDB-lite"/>
    </source>
</evidence>
<sequence>MCKSLNKNNNLNRILRLTTSRILAKHNHGKESRTNIINSNISYSTDYTISPSKGNRKLENKDDYINRNMPKYRTKNKETTKPKKEILNENAKRDVKNRKLNKKHKCSIFNAVQKCTPTCK</sequence>
<evidence type="ECO:0000313" key="2">
    <source>
        <dbReference type="EMBL" id="SBT30963.1"/>
    </source>
</evidence>
<dbReference type="EMBL" id="FLRE01000019">
    <property type="protein sequence ID" value="SBT31559.1"/>
    <property type="molecule type" value="Genomic_DNA"/>
</dbReference>